<sequence length="257" mass="27505">MLIDTDPRVQAHINLFAVLGTLPVLVERVPAARALLASTLTPVGIRFVVPGLPRAVLTFDATGVRWNREPKAPLVTLVFTSVAHFNRMIDGAAQPIPLAAPTRLRFLTGVFAPLTDLLGRYLQPSEADLADPEFRETSTVLTLHVAAAALAQVANEDRSGRFSAHHIPDGDVALEVTGTLAYHLQLRDHHATFVAAPSPHPRGALTFSTLEVTGGILAGDLSAVACISDGRLAMRGVISMVDNVNRILDRVGHYLGK</sequence>
<protein>
    <recommendedName>
        <fullName evidence="3">SCP2 domain-containing protein</fullName>
    </recommendedName>
</protein>
<accession>A0A317ZT35</accession>
<evidence type="ECO:0008006" key="3">
    <source>
        <dbReference type="Google" id="ProtNLM"/>
    </source>
</evidence>
<evidence type="ECO:0000313" key="2">
    <source>
        <dbReference type="Proteomes" id="UP000246722"/>
    </source>
</evidence>
<evidence type="ECO:0000313" key="1">
    <source>
        <dbReference type="EMBL" id="PXA70363.1"/>
    </source>
</evidence>
<reference evidence="1 2" key="1">
    <citation type="submission" date="2018-05" db="EMBL/GenBank/DDBJ databases">
        <title>Genetic diversity of glacier-inhabiting Cryobacterium bacteria in China and description of Cryobacterium mengkeensis sp. nov. and Arthrobacter glacialis sp. nov.</title>
        <authorList>
            <person name="Liu Q."/>
            <person name="Xin Y.-H."/>
        </authorList>
    </citation>
    <scope>NUCLEOTIDE SEQUENCE [LARGE SCALE GENOMIC DNA]</scope>
    <source>
        <strain evidence="1 2">SK-1</strain>
    </source>
</reference>
<dbReference type="Proteomes" id="UP000246722">
    <property type="component" value="Unassembled WGS sequence"/>
</dbReference>
<dbReference type="OrthoDB" id="2081070at2"/>
<comment type="caution">
    <text evidence="1">The sequence shown here is derived from an EMBL/GenBank/DDBJ whole genome shotgun (WGS) entry which is preliminary data.</text>
</comment>
<dbReference type="EMBL" id="QHLY01000008">
    <property type="protein sequence ID" value="PXA70363.1"/>
    <property type="molecule type" value="Genomic_DNA"/>
</dbReference>
<keyword evidence="2" id="KW-1185">Reference proteome</keyword>
<proteinExistence type="predicted"/>
<organism evidence="1 2">
    <name type="scientific">Cryobacterium arcticum</name>
    <dbReference type="NCBI Taxonomy" id="670052"/>
    <lineage>
        <taxon>Bacteria</taxon>
        <taxon>Bacillati</taxon>
        <taxon>Actinomycetota</taxon>
        <taxon>Actinomycetes</taxon>
        <taxon>Micrococcales</taxon>
        <taxon>Microbacteriaceae</taxon>
        <taxon>Cryobacterium</taxon>
    </lineage>
</organism>
<dbReference type="AlphaFoldDB" id="A0A317ZT35"/>
<name>A0A317ZT35_9MICO</name>
<dbReference type="RefSeq" id="WP_110126392.1">
    <property type="nucleotide sequence ID" value="NZ_QHLY01000008.1"/>
</dbReference>
<gene>
    <name evidence="1" type="ORF">CTB96_07935</name>
</gene>